<gene>
    <name evidence="1" type="ORF">ACFFIX_26175</name>
</gene>
<evidence type="ECO:0000313" key="2">
    <source>
        <dbReference type="Proteomes" id="UP001589854"/>
    </source>
</evidence>
<proteinExistence type="predicted"/>
<evidence type="ECO:0000313" key="1">
    <source>
        <dbReference type="EMBL" id="MFC0274802.1"/>
    </source>
</evidence>
<name>A0ABV6GM78_9BACI</name>
<organism evidence="1 2">
    <name type="scientific">Metabacillus herbersteinensis</name>
    <dbReference type="NCBI Taxonomy" id="283816"/>
    <lineage>
        <taxon>Bacteria</taxon>
        <taxon>Bacillati</taxon>
        <taxon>Bacillota</taxon>
        <taxon>Bacilli</taxon>
        <taxon>Bacillales</taxon>
        <taxon>Bacillaceae</taxon>
        <taxon>Metabacillus</taxon>
    </lineage>
</organism>
<sequence>MIELIGFMIEDTENLLVKVEKKLNDPLYNKDDLQSMAIVTIKIHEELLDLKYDQDVLDDPNLVPRNT</sequence>
<reference evidence="1 2" key="1">
    <citation type="submission" date="2024-09" db="EMBL/GenBank/DDBJ databases">
        <authorList>
            <person name="Sun Q."/>
            <person name="Mori K."/>
        </authorList>
    </citation>
    <scope>NUCLEOTIDE SEQUENCE [LARGE SCALE GENOMIC DNA]</scope>
    <source>
        <strain evidence="1 2">CCM 7228</strain>
    </source>
</reference>
<keyword evidence="2" id="KW-1185">Reference proteome</keyword>
<dbReference type="Proteomes" id="UP001589854">
    <property type="component" value="Unassembled WGS sequence"/>
</dbReference>
<accession>A0ABV6GM78</accession>
<evidence type="ECO:0008006" key="3">
    <source>
        <dbReference type="Google" id="ProtNLM"/>
    </source>
</evidence>
<comment type="caution">
    <text evidence="1">The sequence shown here is derived from an EMBL/GenBank/DDBJ whole genome shotgun (WGS) entry which is preliminary data.</text>
</comment>
<protein>
    <recommendedName>
        <fullName evidence="3">Phage protein</fullName>
    </recommendedName>
</protein>
<dbReference type="EMBL" id="JBHLVO010000046">
    <property type="protein sequence ID" value="MFC0274802.1"/>
    <property type="molecule type" value="Genomic_DNA"/>
</dbReference>